<dbReference type="Proteomes" id="UP000030746">
    <property type="component" value="Unassembled WGS sequence"/>
</dbReference>
<proteinExistence type="inferred from homology"/>
<evidence type="ECO:0000256" key="3">
    <source>
        <dbReference type="ARBA" id="ARBA00010609"/>
    </source>
</evidence>
<keyword evidence="5" id="KW-0812">Transmembrane</keyword>
<evidence type="ECO:0000256" key="7">
    <source>
        <dbReference type="ARBA" id="ARBA00022729"/>
    </source>
</evidence>
<keyword evidence="6" id="KW-0479">Metal-binding</keyword>
<evidence type="ECO:0000256" key="9">
    <source>
        <dbReference type="ARBA" id="ARBA00022989"/>
    </source>
</evidence>
<name>V4AQD7_LOTGI</name>
<dbReference type="InterPro" id="IPR033138">
    <property type="entry name" value="Cu_oxidase_CS"/>
</dbReference>
<dbReference type="GeneID" id="20231243"/>
<evidence type="ECO:0000256" key="1">
    <source>
        <dbReference type="ARBA" id="ARBA00001935"/>
    </source>
</evidence>
<dbReference type="InterPro" id="IPR050633">
    <property type="entry name" value="Neuropilin_MCO_CoagFactor"/>
</dbReference>
<organism evidence="15 16">
    <name type="scientific">Lottia gigantea</name>
    <name type="common">Giant owl limpet</name>
    <dbReference type="NCBI Taxonomy" id="225164"/>
    <lineage>
        <taxon>Eukaryota</taxon>
        <taxon>Metazoa</taxon>
        <taxon>Spiralia</taxon>
        <taxon>Lophotrochozoa</taxon>
        <taxon>Mollusca</taxon>
        <taxon>Gastropoda</taxon>
        <taxon>Patellogastropoda</taxon>
        <taxon>Lottioidea</taxon>
        <taxon>Lottiidae</taxon>
        <taxon>Lottia</taxon>
    </lineage>
</organism>
<dbReference type="GO" id="GO:0016491">
    <property type="term" value="F:oxidoreductase activity"/>
    <property type="evidence" value="ECO:0007669"/>
    <property type="project" value="UniProtKB-KW"/>
</dbReference>
<evidence type="ECO:0000256" key="13">
    <source>
        <dbReference type="ARBA" id="ARBA00023157"/>
    </source>
</evidence>
<evidence type="ECO:0000256" key="10">
    <source>
        <dbReference type="ARBA" id="ARBA00023002"/>
    </source>
</evidence>
<evidence type="ECO:0000256" key="11">
    <source>
        <dbReference type="ARBA" id="ARBA00023065"/>
    </source>
</evidence>
<reference evidence="15 16" key="1">
    <citation type="journal article" date="2013" name="Nature">
        <title>Insights into bilaterian evolution from three spiralian genomes.</title>
        <authorList>
            <person name="Simakov O."/>
            <person name="Marletaz F."/>
            <person name="Cho S.J."/>
            <person name="Edsinger-Gonzales E."/>
            <person name="Havlak P."/>
            <person name="Hellsten U."/>
            <person name="Kuo D.H."/>
            <person name="Larsson T."/>
            <person name="Lv J."/>
            <person name="Arendt D."/>
            <person name="Savage R."/>
            <person name="Osoegawa K."/>
            <person name="de Jong P."/>
            <person name="Grimwood J."/>
            <person name="Chapman J.A."/>
            <person name="Shapiro H."/>
            <person name="Aerts A."/>
            <person name="Otillar R.P."/>
            <person name="Terry A.Y."/>
            <person name="Boore J.L."/>
            <person name="Grigoriev I.V."/>
            <person name="Lindberg D.R."/>
            <person name="Seaver E.C."/>
            <person name="Weisblat D.A."/>
            <person name="Putnam N.H."/>
            <person name="Rokhsar D.S."/>
        </authorList>
    </citation>
    <scope>NUCLEOTIDE SEQUENCE [LARGE SCALE GENOMIC DNA]</scope>
</reference>
<dbReference type="OMA" id="WHIMTIG"/>
<keyword evidence="8" id="KW-0677">Repeat</keyword>
<evidence type="ECO:0000256" key="4">
    <source>
        <dbReference type="ARBA" id="ARBA00022448"/>
    </source>
</evidence>
<keyword evidence="9" id="KW-1133">Transmembrane helix</keyword>
<dbReference type="FunFam" id="2.60.40.420:FF:000002">
    <property type="entry name" value="Hephaestin like 1"/>
    <property type="match status" value="1"/>
</dbReference>
<gene>
    <name evidence="15" type="ORF">LOTGIDRAFT_115607</name>
</gene>
<accession>V4AQD7</accession>
<comment type="similarity">
    <text evidence="3">Belongs to the multicopper oxidase family.</text>
</comment>
<dbReference type="GO" id="GO:0038023">
    <property type="term" value="F:signaling receptor activity"/>
    <property type="evidence" value="ECO:0007669"/>
    <property type="project" value="TreeGrafter"/>
</dbReference>
<evidence type="ECO:0000256" key="2">
    <source>
        <dbReference type="ARBA" id="ARBA00004167"/>
    </source>
</evidence>
<dbReference type="HOGENOM" id="CLU_005569_0_0_1"/>
<evidence type="ECO:0000256" key="6">
    <source>
        <dbReference type="ARBA" id="ARBA00022723"/>
    </source>
</evidence>
<keyword evidence="10" id="KW-0560">Oxidoreductase</keyword>
<dbReference type="SUPFAM" id="SSF49503">
    <property type="entry name" value="Cupredoxins"/>
    <property type="match status" value="5"/>
</dbReference>
<dbReference type="GO" id="GO:0005886">
    <property type="term" value="C:plasma membrane"/>
    <property type="evidence" value="ECO:0007669"/>
    <property type="project" value="TreeGrafter"/>
</dbReference>
<feature type="non-terminal residue" evidence="15">
    <location>
        <position position="1"/>
    </location>
</feature>
<dbReference type="CTD" id="20231243"/>
<comment type="cofactor">
    <cofactor evidence="1">
        <name>Cu cation</name>
        <dbReference type="ChEBI" id="CHEBI:23378"/>
    </cofactor>
</comment>
<protein>
    <submittedName>
        <fullName evidence="15">Uncharacterized protein</fullName>
    </submittedName>
</protein>
<dbReference type="EMBL" id="KB201362">
    <property type="protein sequence ID" value="ESO97030.1"/>
    <property type="molecule type" value="Genomic_DNA"/>
</dbReference>
<keyword evidence="4" id="KW-0813">Transport</keyword>
<dbReference type="GO" id="GO:0006811">
    <property type="term" value="P:monoatomic ion transport"/>
    <property type="evidence" value="ECO:0007669"/>
    <property type="project" value="UniProtKB-KW"/>
</dbReference>
<keyword evidence="11" id="KW-0406">Ion transport</keyword>
<keyword evidence="12" id="KW-0472">Membrane</keyword>
<dbReference type="Gene3D" id="2.60.40.420">
    <property type="entry name" value="Cupredoxins - blue copper proteins"/>
    <property type="match status" value="3"/>
</dbReference>
<sequence>RSSTASVYPGTAVVGLMIPRNPGKYGVNSMAEDNFGEGMSASLNVENCFRANASLPTPTKERNYYLSIEERTWNYGPSGFDEMIKTTLAQPGSPSALFFDSANGLGGNYKKMEYIQYTDDSYGQKANRTPNEQHLGLLGPPLRVEEGETVNLMLRNKGNKKYSFVGQSLYYNPSDSGYSGVLYPSFTHTYKFQVPENIVQADDPNCVVRLYYSADDFPGDVNEGLIGPLLICRSGTLNANNKPINFTREFFLLFKNFDESKTSLFQSNIKEFATNQSVDQFNSRFQLSNKRQSINGYSYGNLPMLAMCQGENVILYMMTLGNSDEDVSVHFHGNRLEERKITRDTVGLISGMTKTMTMKPEALGIWGIVSTIQEQYLMGMTGRYSVNTCTPAFGSTRGPTPTAMPQTPTGINSPTRRYAIGAVEVDWDYAAKERDLFNGVDLNDPRADANAYIKNDQSYIGSVYKKAVFRGFADTAFKQQINRGFDVSHLGILGPVIKAEVGENIEIFFKNLVNSTRKFSIQPHGVQLDKDNEEFFYEDGQRYQPLVGVAFDQAKIYKWSVPASAGPGPKDPNCITWLYYSAVDKIRDVESGLIGPLQICRKGTLNVYGQRQDVNREFHLLFKKFNENQSWFLDANILSSAPGRVGTDFPSDSSFEESNKMFSINGESNGNLKGLAMLEKETVAWNFYAIGDNEAFKTVRVNGNTFTRPSEHNERADAMELYPGTSESVIMEANNAGKWLITSDVSTHVTKGMSATYQVIRPR</sequence>
<dbReference type="GO" id="GO:0046872">
    <property type="term" value="F:metal ion binding"/>
    <property type="evidence" value="ECO:0007669"/>
    <property type="project" value="UniProtKB-KW"/>
</dbReference>
<dbReference type="PROSITE" id="PS00079">
    <property type="entry name" value="MULTICOPPER_OXIDASE1"/>
    <property type="match status" value="1"/>
</dbReference>
<evidence type="ECO:0000256" key="14">
    <source>
        <dbReference type="ARBA" id="ARBA00023180"/>
    </source>
</evidence>
<dbReference type="RefSeq" id="XP_009052513.1">
    <property type="nucleotide sequence ID" value="XM_009054265.1"/>
</dbReference>
<evidence type="ECO:0000313" key="15">
    <source>
        <dbReference type="EMBL" id="ESO97030.1"/>
    </source>
</evidence>
<evidence type="ECO:0000256" key="5">
    <source>
        <dbReference type="ARBA" id="ARBA00022692"/>
    </source>
</evidence>
<dbReference type="PANTHER" id="PTHR46806:SF7">
    <property type="entry name" value="COAGULATION FACTOR VIII"/>
    <property type="match status" value="1"/>
</dbReference>
<keyword evidence="7" id="KW-0732">Signal</keyword>
<dbReference type="InterPro" id="IPR008972">
    <property type="entry name" value="Cupredoxin"/>
</dbReference>
<dbReference type="STRING" id="225164.V4AQD7"/>
<keyword evidence="16" id="KW-1185">Reference proteome</keyword>
<dbReference type="FunFam" id="2.60.40.420:FF:000028">
    <property type="entry name" value="Ceruloplasmin"/>
    <property type="match status" value="1"/>
</dbReference>
<dbReference type="PANTHER" id="PTHR46806">
    <property type="entry name" value="F5/8 TYPE C DOMAIN-CONTAINING PROTEIN"/>
    <property type="match status" value="1"/>
</dbReference>
<dbReference type="AlphaFoldDB" id="V4AQD7"/>
<comment type="subcellular location">
    <subcellularLocation>
        <location evidence="2">Membrane</location>
        <topology evidence="2">Single-pass membrane protein</topology>
    </subcellularLocation>
</comment>
<evidence type="ECO:0000256" key="12">
    <source>
        <dbReference type="ARBA" id="ARBA00023136"/>
    </source>
</evidence>
<dbReference type="OrthoDB" id="2121828at2759"/>
<keyword evidence="14" id="KW-0325">Glycoprotein</keyword>
<evidence type="ECO:0000313" key="16">
    <source>
        <dbReference type="Proteomes" id="UP000030746"/>
    </source>
</evidence>
<keyword evidence="13" id="KW-1015">Disulfide bond</keyword>
<dbReference type="KEGG" id="lgi:LOTGIDRAFT_115607"/>
<evidence type="ECO:0000256" key="8">
    <source>
        <dbReference type="ARBA" id="ARBA00022737"/>
    </source>
</evidence>